<evidence type="ECO:0000313" key="3">
    <source>
        <dbReference type="EMBL" id="KAL2511644.1"/>
    </source>
</evidence>
<dbReference type="Proteomes" id="UP001604336">
    <property type="component" value="Unassembled WGS sequence"/>
</dbReference>
<sequence length="167" mass="18635">MFMCRAPSDLVTILDVSESMSGAKLQMLKRVVGLLNSFLDSADWLCIIAFAATPKRLMPLRRMTAQGQGLAQSIIDRLVCSQGSSVCETLKKDTKVLDERRHKNTVASIILLSDSQDDSVQVNHNNNDKRTNQRRESPQVSSTRFAHVEILVCSFEFCPELAVDTFS</sequence>
<dbReference type="InterPro" id="IPR036465">
    <property type="entry name" value="vWFA_dom_sf"/>
</dbReference>
<dbReference type="AlphaFoldDB" id="A0ABD1TG95"/>
<dbReference type="PANTHER" id="PTHR10579">
    <property type="entry name" value="CALCIUM-ACTIVATED CHLORIDE CHANNEL REGULATOR"/>
    <property type="match status" value="1"/>
</dbReference>
<dbReference type="Pfam" id="PF13519">
    <property type="entry name" value="VWA_2"/>
    <property type="match status" value="1"/>
</dbReference>
<dbReference type="Gene3D" id="3.40.50.410">
    <property type="entry name" value="von Willebrand factor, type A domain"/>
    <property type="match status" value="1"/>
</dbReference>
<feature type="domain" description="VWFA" evidence="2">
    <location>
        <begin position="10"/>
        <end position="115"/>
    </location>
</feature>
<accession>A0ABD1TG95</accession>
<name>A0ABD1TG95_9LAMI</name>
<dbReference type="InterPro" id="IPR051266">
    <property type="entry name" value="CLCR"/>
</dbReference>
<evidence type="ECO:0000259" key="2">
    <source>
        <dbReference type="Pfam" id="PF13519"/>
    </source>
</evidence>
<reference evidence="4" key="1">
    <citation type="submission" date="2024-07" db="EMBL/GenBank/DDBJ databases">
        <title>Two chromosome-level genome assemblies of Korean endemic species Abeliophyllum distichum and Forsythia ovata (Oleaceae).</title>
        <authorList>
            <person name="Jang H."/>
        </authorList>
    </citation>
    <scope>NUCLEOTIDE SEQUENCE [LARGE SCALE GENOMIC DNA]</scope>
</reference>
<organism evidence="3 4">
    <name type="scientific">Abeliophyllum distichum</name>
    <dbReference type="NCBI Taxonomy" id="126358"/>
    <lineage>
        <taxon>Eukaryota</taxon>
        <taxon>Viridiplantae</taxon>
        <taxon>Streptophyta</taxon>
        <taxon>Embryophyta</taxon>
        <taxon>Tracheophyta</taxon>
        <taxon>Spermatophyta</taxon>
        <taxon>Magnoliopsida</taxon>
        <taxon>eudicotyledons</taxon>
        <taxon>Gunneridae</taxon>
        <taxon>Pentapetalae</taxon>
        <taxon>asterids</taxon>
        <taxon>lamiids</taxon>
        <taxon>Lamiales</taxon>
        <taxon>Oleaceae</taxon>
        <taxon>Forsythieae</taxon>
        <taxon>Abeliophyllum</taxon>
    </lineage>
</organism>
<dbReference type="PANTHER" id="PTHR10579:SF55">
    <property type="entry name" value="E3 UBIQUITIN-PROTEIN LIGASE WAV3"/>
    <property type="match status" value="1"/>
</dbReference>
<comment type="caution">
    <text evidence="3">The sequence shown here is derived from an EMBL/GenBank/DDBJ whole genome shotgun (WGS) entry which is preliminary data.</text>
</comment>
<gene>
    <name evidence="3" type="ORF">Adt_17244</name>
</gene>
<dbReference type="InterPro" id="IPR002035">
    <property type="entry name" value="VWF_A"/>
</dbReference>
<keyword evidence="4" id="KW-1185">Reference proteome</keyword>
<evidence type="ECO:0000256" key="1">
    <source>
        <dbReference type="SAM" id="MobiDB-lite"/>
    </source>
</evidence>
<dbReference type="EMBL" id="JBFOLK010000005">
    <property type="protein sequence ID" value="KAL2511644.1"/>
    <property type="molecule type" value="Genomic_DNA"/>
</dbReference>
<feature type="region of interest" description="Disordered" evidence="1">
    <location>
        <begin position="119"/>
        <end position="140"/>
    </location>
</feature>
<protein>
    <submittedName>
        <fullName evidence="3">Zinc finger (C3HC4-type RING finger) family protein</fullName>
    </submittedName>
</protein>
<feature type="compositionally biased region" description="Basic and acidic residues" evidence="1">
    <location>
        <begin position="126"/>
        <end position="137"/>
    </location>
</feature>
<evidence type="ECO:0000313" key="4">
    <source>
        <dbReference type="Proteomes" id="UP001604336"/>
    </source>
</evidence>
<proteinExistence type="predicted"/>
<dbReference type="SUPFAM" id="SSF53300">
    <property type="entry name" value="vWA-like"/>
    <property type="match status" value="1"/>
</dbReference>